<dbReference type="PANTHER" id="PTHR23354:SF62">
    <property type="entry name" value="MUSTARD, ISOFORM V"/>
    <property type="match status" value="1"/>
</dbReference>
<comment type="caution">
    <text evidence="7">The sequence shown here is derived from an EMBL/GenBank/DDBJ whole genome shotgun (WGS) entry which is preliminary data.</text>
</comment>
<reference evidence="7 8" key="1">
    <citation type="submission" date="2017-07" db="EMBL/GenBank/DDBJ databases">
        <title>An improved, manually edited Actinidia chinensis var. chinensis (kiwifruit) genome highlights the challenges associated with draft genomes and gene prediction in plants.</title>
        <authorList>
            <person name="Pilkington S."/>
            <person name="Crowhurst R."/>
            <person name="Hilario E."/>
            <person name="Nardozza S."/>
            <person name="Fraser L."/>
            <person name="Peng Y."/>
            <person name="Gunaseelan K."/>
            <person name="Simpson R."/>
            <person name="Tahir J."/>
            <person name="Deroles S."/>
            <person name="Templeton K."/>
            <person name="Luo Z."/>
            <person name="Davy M."/>
            <person name="Cheng C."/>
            <person name="Mcneilage M."/>
            <person name="Scaglione D."/>
            <person name="Liu Y."/>
            <person name="Zhang Q."/>
            <person name="Datson P."/>
            <person name="De Silva N."/>
            <person name="Gardiner S."/>
            <person name="Bassett H."/>
            <person name="Chagne D."/>
            <person name="Mccallum J."/>
            <person name="Dzierzon H."/>
            <person name="Deng C."/>
            <person name="Wang Y.-Y."/>
            <person name="Barron N."/>
            <person name="Manako K."/>
            <person name="Bowen J."/>
            <person name="Foster T."/>
            <person name="Erridge Z."/>
            <person name="Tiffin H."/>
            <person name="Waite C."/>
            <person name="Davies K."/>
            <person name="Grierson E."/>
            <person name="Laing W."/>
            <person name="Kirk R."/>
            <person name="Chen X."/>
            <person name="Wood M."/>
            <person name="Montefiori M."/>
            <person name="Brummell D."/>
            <person name="Schwinn K."/>
            <person name="Catanach A."/>
            <person name="Fullerton C."/>
            <person name="Li D."/>
            <person name="Meiyalaghan S."/>
            <person name="Nieuwenhuizen N."/>
            <person name="Read N."/>
            <person name="Prakash R."/>
            <person name="Hunter D."/>
            <person name="Zhang H."/>
            <person name="Mckenzie M."/>
            <person name="Knabel M."/>
            <person name="Harris A."/>
            <person name="Allan A."/>
            <person name="Chen A."/>
            <person name="Janssen B."/>
            <person name="Plunkett B."/>
            <person name="Dwamena C."/>
            <person name="Voogd C."/>
            <person name="Leif D."/>
            <person name="Lafferty D."/>
            <person name="Souleyre E."/>
            <person name="Varkonyi-Gasic E."/>
            <person name="Gambi F."/>
            <person name="Hanley J."/>
            <person name="Yao J.-L."/>
            <person name="Cheung J."/>
            <person name="David K."/>
            <person name="Warren B."/>
            <person name="Marsh K."/>
            <person name="Snowden K."/>
            <person name="Lin-Wang K."/>
            <person name="Brian L."/>
            <person name="Martinez-Sanchez M."/>
            <person name="Wang M."/>
            <person name="Ileperuma N."/>
            <person name="Macnee N."/>
            <person name="Campin R."/>
            <person name="Mcatee P."/>
            <person name="Drummond R."/>
            <person name="Espley R."/>
            <person name="Ireland H."/>
            <person name="Wu R."/>
            <person name="Atkinson R."/>
            <person name="Karunairetnam S."/>
            <person name="Bulley S."/>
            <person name="Chunkath S."/>
            <person name="Hanley Z."/>
            <person name="Storey R."/>
            <person name="Thrimawithana A."/>
            <person name="Thomson S."/>
            <person name="David C."/>
            <person name="Testolin R."/>
        </authorList>
    </citation>
    <scope>NUCLEOTIDE SEQUENCE [LARGE SCALE GENOMIC DNA]</scope>
    <source>
        <strain evidence="8">cv. Red5</strain>
        <tissue evidence="7">Young leaf</tissue>
    </source>
</reference>
<evidence type="ECO:0000256" key="4">
    <source>
        <dbReference type="ARBA" id="ARBA00040604"/>
    </source>
</evidence>
<proteinExistence type="inferred from homology"/>
<dbReference type="AlphaFoldDB" id="A0A2R6RJJ7"/>
<organism evidence="7 8">
    <name type="scientific">Actinidia chinensis var. chinensis</name>
    <name type="common">Chinese soft-hair kiwi</name>
    <dbReference type="NCBI Taxonomy" id="1590841"/>
    <lineage>
        <taxon>Eukaryota</taxon>
        <taxon>Viridiplantae</taxon>
        <taxon>Streptophyta</taxon>
        <taxon>Embryophyta</taxon>
        <taxon>Tracheophyta</taxon>
        <taxon>Spermatophyta</taxon>
        <taxon>Magnoliopsida</taxon>
        <taxon>eudicotyledons</taxon>
        <taxon>Gunneridae</taxon>
        <taxon>Pentapetalae</taxon>
        <taxon>asterids</taxon>
        <taxon>Ericales</taxon>
        <taxon>Actinidiaceae</taxon>
        <taxon>Actinidia</taxon>
    </lineage>
</organism>
<evidence type="ECO:0000256" key="5">
    <source>
        <dbReference type="SAM" id="MobiDB-lite"/>
    </source>
</evidence>
<gene>
    <name evidence="7" type="ORF">CEY00_Acc05437</name>
</gene>
<evidence type="ECO:0000256" key="1">
    <source>
        <dbReference type="ARBA" id="ARBA00004173"/>
    </source>
</evidence>
<accession>A0A2R6RJJ7</accession>
<dbReference type="OrthoDB" id="26679at2759"/>
<name>A0A2R6RJJ7_ACTCC</name>
<feature type="domain" description="TLDc" evidence="6">
    <location>
        <begin position="184"/>
        <end position="348"/>
    </location>
</feature>
<dbReference type="PROSITE" id="PS51886">
    <property type="entry name" value="TLDC"/>
    <property type="match status" value="1"/>
</dbReference>
<dbReference type="Pfam" id="PF07534">
    <property type="entry name" value="TLD"/>
    <property type="match status" value="1"/>
</dbReference>
<dbReference type="GO" id="GO:0005739">
    <property type="term" value="C:mitochondrion"/>
    <property type="evidence" value="ECO:0007669"/>
    <property type="project" value="UniProtKB-SubCell"/>
</dbReference>
<dbReference type="PANTHER" id="PTHR23354">
    <property type="entry name" value="NUCLEOLAR PROTEIN 7/ESTROGEN RECEPTOR COACTIVATOR-RELATED"/>
    <property type="match status" value="1"/>
</dbReference>
<dbReference type="InParanoid" id="A0A2R6RJJ7"/>
<evidence type="ECO:0000256" key="3">
    <source>
        <dbReference type="ARBA" id="ARBA00023128"/>
    </source>
</evidence>
<dbReference type="SMART" id="SM00584">
    <property type="entry name" value="TLDc"/>
    <property type="match status" value="1"/>
</dbReference>
<dbReference type="FunCoup" id="A0A2R6RJJ7">
    <property type="interactions" value="726"/>
</dbReference>
<dbReference type="Proteomes" id="UP000241394">
    <property type="component" value="Chromosome LG5"/>
</dbReference>
<dbReference type="OMA" id="TGGCSNY"/>
<reference evidence="8" key="2">
    <citation type="journal article" date="2018" name="BMC Genomics">
        <title>A manually annotated Actinidia chinensis var. chinensis (kiwifruit) genome highlights the challenges associated with draft genomes and gene prediction in plants.</title>
        <authorList>
            <person name="Pilkington S.M."/>
            <person name="Crowhurst R."/>
            <person name="Hilario E."/>
            <person name="Nardozza S."/>
            <person name="Fraser L."/>
            <person name="Peng Y."/>
            <person name="Gunaseelan K."/>
            <person name="Simpson R."/>
            <person name="Tahir J."/>
            <person name="Deroles S.C."/>
            <person name="Templeton K."/>
            <person name="Luo Z."/>
            <person name="Davy M."/>
            <person name="Cheng C."/>
            <person name="McNeilage M."/>
            <person name="Scaglione D."/>
            <person name="Liu Y."/>
            <person name="Zhang Q."/>
            <person name="Datson P."/>
            <person name="De Silva N."/>
            <person name="Gardiner S.E."/>
            <person name="Bassett H."/>
            <person name="Chagne D."/>
            <person name="McCallum J."/>
            <person name="Dzierzon H."/>
            <person name="Deng C."/>
            <person name="Wang Y.Y."/>
            <person name="Barron L."/>
            <person name="Manako K."/>
            <person name="Bowen J."/>
            <person name="Foster T.M."/>
            <person name="Erridge Z.A."/>
            <person name="Tiffin H."/>
            <person name="Waite C.N."/>
            <person name="Davies K.M."/>
            <person name="Grierson E.P."/>
            <person name="Laing W.A."/>
            <person name="Kirk R."/>
            <person name="Chen X."/>
            <person name="Wood M."/>
            <person name="Montefiori M."/>
            <person name="Brummell D.A."/>
            <person name="Schwinn K.E."/>
            <person name="Catanach A."/>
            <person name="Fullerton C."/>
            <person name="Li D."/>
            <person name="Meiyalaghan S."/>
            <person name="Nieuwenhuizen N."/>
            <person name="Read N."/>
            <person name="Prakash R."/>
            <person name="Hunter D."/>
            <person name="Zhang H."/>
            <person name="McKenzie M."/>
            <person name="Knabel M."/>
            <person name="Harris A."/>
            <person name="Allan A.C."/>
            <person name="Gleave A."/>
            <person name="Chen A."/>
            <person name="Janssen B.J."/>
            <person name="Plunkett B."/>
            <person name="Ampomah-Dwamena C."/>
            <person name="Voogd C."/>
            <person name="Leif D."/>
            <person name="Lafferty D."/>
            <person name="Souleyre E.J.F."/>
            <person name="Varkonyi-Gasic E."/>
            <person name="Gambi F."/>
            <person name="Hanley J."/>
            <person name="Yao J.L."/>
            <person name="Cheung J."/>
            <person name="David K.M."/>
            <person name="Warren B."/>
            <person name="Marsh K."/>
            <person name="Snowden K.C."/>
            <person name="Lin-Wang K."/>
            <person name="Brian L."/>
            <person name="Martinez-Sanchez M."/>
            <person name="Wang M."/>
            <person name="Ileperuma N."/>
            <person name="Macnee N."/>
            <person name="Campin R."/>
            <person name="McAtee P."/>
            <person name="Drummond R.S.M."/>
            <person name="Espley R.V."/>
            <person name="Ireland H.S."/>
            <person name="Wu R."/>
            <person name="Atkinson R.G."/>
            <person name="Karunairetnam S."/>
            <person name="Bulley S."/>
            <person name="Chunkath S."/>
            <person name="Hanley Z."/>
            <person name="Storey R."/>
            <person name="Thrimawithana A.H."/>
            <person name="Thomson S."/>
            <person name="David C."/>
            <person name="Testolin R."/>
            <person name="Huang H."/>
            <person name="Hellens R.P."/>
            <person name="Schaffer R.J."/>
        </authorList>
    </citation>
    <scope>NUCLEOTIDE SEQUENCE [LARGE SCALE GENOMIC DNA]</scope>
    <source>
        <strain evidence="8">cv. Red5</strain>
    </source>
</reference>
<evidence type="ECO:0000259" key="6">
    <source>
        <dbReference type="PROSITE" id="PS51886"/>
    </source>
</evidence>
<keyword evidence="8" id="KW-1185">Reference proteome</keyword>
<protein>
    <recommendedName>
        <fullName evidence="4">Oxidation resistance protein 1</fullName>
    </recommendedName>
</protein>
<comment type="subcellular location">
    <subcellularLocation>
        <location evidence="1">Mitochondrion</location>
    </subcellularLocation>
</comment>
<feature type="compositionally biased region" description="Polar residues" evidence="5">
    <location>
        <begin position="28"/>
        <end position="39"/>
    </location>
</feature>
<evidence type="ECO:0000313" key="7">
    <source>
        <dbReference type="EMBL" id="PSS30199.1"/>
    </source>
</evidence>
<keyword evidence="3" id="KW-0496">Mitochondrion</keyword>
<feature type="region of interest" description="Disordered" evidence="5">
    <location>
        <begin position="28"/>
        <end position="52"/>
    </location>
</feature>
<dbReference type="STRING" id="1590841.A0A2R6RJJ7"/>
<feature type="region of interest" description="Disordered" evidence="5">
    <location>
        <begin position="85"/>
        <end position="123"/>
    </location>
</feature>
<dbReference type="Gramene" id="PSS30199">
    <property type="protein sequence ID" value="PSS30199"/>
    <property type="gene ID" value="CEY00_Acc05437"/>
</dbReference>
<sequence length="370" mass="40457">MGRQQNRGSLRSKAAHFVSDVTTVLLNPISDKSSNPIHHSQSDDENEPNRSQLGSIAEEGSADSVDGPDTSSFTAFLYSLLSSTESESNSNLDGKNEFQEGTGEATSDSITKESGRKKSLLSRGKQSLGRALYQAARLGGYRNQPSEYNGGSDMTKVVEDEGIPMQTLNESAPLDLPEISEPSLLLTEKTRSTLHLALPVLVQGRKWVLLYSTWRHGILLATLYRRSMLCPGLSLLVVGDRKGAVFGGLVEAPLRPTNKRKYQQGTNNSFVFTNTLGHPVIFRPTGMNRYFSLCSTEFLALGGGGHFALYLDGDLLNGSSSTSETYGNSCLACTEDFDVKEIELWGFVYASKYEEMVSLLRTEAPGISRW</sequence>
<dbReference type="InterPro" id="IPR006571">
    <property type="entry name" value="TLDc_dom"/>
</dbReference>
<comment type="similarity">
    <text evidence="2">Belongs to the OXR1 family.</text>
</comment>
<dbReference type="EMBL" id="NKQK01000005">
    <property type="protein sequence ID" value="PSS30199.1"/>
    <property type="molecule type" value="Genomic_DNA"/>
</dbReference>
<evidence type="ECO:0000313" key="8">
    <source>
        <dbReference type="Proteomes" id="UP000241394"/>
    </source>
</evidence>
<evidence type="ECO:0000256" key="2">
    <source>
        <dbReference type="ARBA" id="ARBA00009540"/>
    </source>
</evidence>